<proteinExistence type="predicted"/>
<feature type="region of interest" description="Disordered" evidence="1">
    <location>
        <begin position="327"/>
        <end position="366"/>
    </location>
</feature>
<sequence length="366" mass="39791">MSRLTWWKTIERPRHQEKTMRSALRPLVVATTALAAAALHLPVAASAPTELQPEDLPRGADIRGAHIEDGDLVVGERRVDVGGEFAHLLGRSGRSWMVGTSDADGQGGRRIVRVRPDDSIKVVKRGVSLFESVLSANGRFVVVPGRGTERALPVRVFSAATGRLRSERDFPHYPEIMAMDGRRVILSSWETGVQSWNIRTNTLSVITRKPANLLDVRNDLLAVYTKDPYRGGCVRLGRLSSPRTTLWKSCTERLTSISPGGTRMATIDLLADGLGPGRVWEREVDGTLLNHYATNWFGAIGFESNTALLLEVNGDTLSSTVRCSGGSCANATDPEPVQMPRLSPSRRAGLSGSVAPAAGAWRTQRP</sequence>
<dbReference type="Proteomes" id="UP000502035">
    <property type="component" value="Chromosome"/>
</dbReference>
<name>A0A6G7YJP6_9ACTN</name>
<organism evidence="2 3">
    <name type="scientific">Nocardioides piscis</name>
    <dbReference type="NCBI Taxonomy" id="2714938"/>
    <lineage>
        <taxon>Bacteria</taxon>
        <taxon>Bacillati</taxon>
        <taxon>Actinomycetota</taxon>
        <taxon>Actinomycetes</taxon>
        <taxon>Propionibacteriales</taxon>
        <taxon>Nocardioidaceae</taxon>
        <taxon>Nocardioides</taxon>
    </lineage>
</organism>
<reference evidence="2 3" key="1">
    <citation type="submission" date="2020-03" db="EMBL/GenBank/DDBJ databases">
        <title>Nocardioides sp. nov., isolated from fish.</title>
        <authorList>
            <person name="Hyun D.-W."/>
            <person name="Bae J.-W."/>
        </authorList>
    </citation>
    <scope>NUCLEOTIDE SEQUENCE [LARGE SCALE GENOMIC DNA]</scope>
    <source>
        <strain evidence="2 3">HDW12A</strain>
    </source>
</reference>
<dbReference type="KEGG" id="npi:G7071_17410"/>
<evidence type="ECO:0000256" key="1">
    <source>
        <dbReference type="SAM" id="MobiDB-lite"/>
    </source>
</evidence>
<gene>
    <name evidence="2" type="ORF">G7071_17410</name>
</gene>
<evidence type="ECO:0000313" key="3">
    <source>
        <dbReference type="Proteomes" id="UP000502035"/>
    </source>
</evidence>
<protein>
    <recommendedName>
        <fullName evidence="4">WD40 repeat domain-containing protein</fullName>
    </recommendedName>
</protein>
<evidence type="ECO:0000313" key="2">
    <source>
        <dbReference type="EMBL" id="QIK76946.1"/>
    </source>
</evidence>
<dbReference type="InterPro" id="IPR011044">
    <property type="entry name" value="Quino_amine_DH_bsu"/>
</dbReference>
<dbReference type="EMBL" id="CP049866">
    <property type="protein sequence ID" value="QIK76946.1"/>
    <property type="molecule type" value="Genomic_DNA"/>
</dbReference>
<evidence type="ECO:0008006" key="4">
    <source>
        <dbReference type="Google" id="ProtNLM"/>
    </source>
</evidence>
<dbReference type="SUPFAM" id="SSF50969">
    <property type="entry name" value="YVTN repeat-like/Quinoprotein amine dehydrogenase"/>
    <property type="match status" value="1"/>
</dbReference>
<dbReference type="AlphaFoldDB" id="A0A6G7YJP6"/>
<accession>A0A6G7YJP6</accession>
<dbReference type="RefSeq" id="WP_166320630.1">
    <property type="nucleotide sequence ID" value="NZ_CP049866.1"/>
</dbReference>
<keyword evidence="3" id="KW-1185">Reference proteome</keyword>